<name>A0ABQ3UMU5_9CHLR</name>
<dbReference type="Pfam" id="PF00905">
    <property type="entry name" value="Transpeptidase"/>
    <property type="match status" value="1"/>
</dbReference>
<dbReference type="InterPro" id="IPR050515">
    <property type="entry name" value="Beta-lactam/transpept"/>
</dbReference>
<reference evidence="2 3" key="1">
    <citation type="journal article" date="2021" name="Int. J. Syst. Evol. Microbiol.">
        <title>Reticulibacter mediterranei gen. nov., sp. nov., within the new family Reticulibacteraceae fam. nov., and Ktedonospora formicarum gen. nov., sp. nov., Ktedonobacter robiniae sp. nov., Dictyobacter formicarum sp. nov. and Dictyobacter arantiisoli sp. nov., belonging to the class Ktedonobacteria.</title>
        <authorList>
            <person name="Yabe S."/>
            <person name="Zheng Y."/>
            <person name="Wang C.M."/>
            <person name="Sakai Y."/>
            <person name="Abe K."/>
            <person name="Yokota A."/>
            <person name="Donadio S."/>
            <person name="Cavaletti L."/>
            <person name="Monciardini P."/>
        </authorList>
    </citation>
    <scope>NUCLEOTIDE SEQUENCE [LARGE SCALE GENOMIC DNA]</scope>
    <source>
        <strain evidence="2 3">SOSP1-30</strain>
    </source>
</reference>
<proteinExistence type="predicted"/>
<dbReference type="PANTHER" id="PTHR30627:SF2">
    <property type="entry name" value="PEPTIDOGLYCAN D,D-TRANSPEPTIDASE MRDA"/>
    <property type="match status" value="1"/>
</dbReference>
<gene>
    <name evidence="2" type="ORF">KSB_24780</name>
</gene>
<accession>A0ABQ3UMU5</accession>
<dbReference type="RefSeq" id="WP_201370764.1">
    <property type="nucleotide sequence ID" value="NZ_BNJG01000001.1"/>
</dbReference>
<dbReference type="Gene3D" id="3.90.1310.10">
    <property type="entry name" value="Penicillin-binding protein 2a (Domain 2)"/>
    <property type="match status" value="1"/>
</dbReference>
<dbReference type="Proteomes" id="UP000654345">
    <property type="component" value="Unassembled WGS sequence"/>
</dbReference>
<evidence type="ECO:0000259" key="1">
    <source>
        <dbReference type="Pfam" id="PF00905"/>
    </source>
</evidence>
<dbReference type="InterPro" id="IPR001460">
    <property type="entry name" value="PCN-bd_Tpept"/>
</dbReference>
<keyword evidence="3" id="KW-1185">Reference proteome</keyword>
<evidence type="ECO:0000313" key="3">
    <source>
        <dbReference type="Proteomes" id="UP000654345"/>
    </source>
</evidence>
<comment type="caution">
    <text evidence="2">The sequence shown here is derived from an EMBL/GenBank/DDBJ whole genome shotgun (WGS) entry which is preliminary data.</text>
</comment>
<dbReference type="EMBL" id="BNJG01000001">
    <property type="protein sequence ID" value="GHO54003.1"/>
    <property type="molecule type" value="Genomic_DNA"/>
</dbReference>
<protein>
    <submittedName>
        <fullName evidence="2">Penicillin-binding protein</fullName>
    </submittedName>
</protein>
<feature type="domain" description="Penicillin-binding protein transpeptidase" evidence="1">
    <location>
        <begin position="171"/>
        <end position="475"/>
    </location>
</feature>
<evidence type="ECO:0000313" key="2">
    <source>
        <dbReference type="EMBL" id="GHO54003.1"/>
    </source>
</evidence>
<dbReference type="InterPro" id="IPR012338">
    <property type="entry name" value="Beta-lactam/transpept-like"/>
</dbReference>
<dbReference type="Gene3D" id="3.40.710.10">
    <property type="entry name" value="DD-peptidase/beta-lactamase superfamily"/>
    <property type="match status" value="1"/>
</dbReference>
<organism evidence="2 3">
    <name type="scientific">Ktedonobacter robiniae</name>
    <dbReference type="NCBI Taxonomy" id="2778365"/>
    <lineage>
        <taxon>Bacteria</taxon>
        <taxon>Bacillati</taxon>
        <taxon>Chloroflexota</taxon>
        <taxon>Ktedonobacteria</taxon>
        <taxon>Ktedonobacterales</taxon>
        <taxon>Ktedonobacteraceae</taxon>
        <taxon>Ktedonobacter</taxon>
    </lineage>
</organism>
<dbReference type="PANTHER" id="PTHR30627">
    <property type="entry name" value="PEPTIDOGLYCAN D,D-TRANSPEPTIDASE"/>
    <property type="match status" value="1"/>
</dbReference>
<sequence>MNISHGIRRITQLFLVLFLAMSAGLVYWQVAVADQVTSNPRNLRSCMSTSVPQRGRIFDRNGVLLADSQPDPQACGGFVRHYYEPSLAGLIGYYPGPYFLATGLEAKFDDYLSGRVGMTSLDNQVNKTLHRSPVGDDIYLTIDVRIQRILVQHFNQQAPVDNVNSFASDRGSAMVMDPHTGEVLAIYSSPGYDPNKMAQTLTHASLSYYNQMVNDPERPLVFRPTQGQYVPGSTYKAMTLMAGIDSGATSLEQTYDPKFTMGPVTLGQHLFTPAVSNINGFTNPNAHVSTNYGFSHSDNILFAKIGDDMGVDSWLAYNKKFMVGEKIPFELPVAVSRVTKTDGTLDENTLVDNAFGQGVDFVTPFQMAMIDNIAANDGQLMQPTVLSKVATRDKAPVKTFSPQTLGDAQIKQSTAIATRQAMFGVVQCGSGNNDFVHGAMLSTSPWNIIGKTGTAELGGGQPAHGWLITQAPYDWQQSDKMPALTIVAMKENGGEGANAVGPMITNTYNDIFNQHLVKVDLPPAAPSITGSTMNYCHNIAHLL</sequence>
<dbReference type="SUPFAM" id="SSF56601">
    <property type="entry name" value="beta-lactamase/transpeptidase-like"/>
    <property type="match status" value="1"/>
</dbReference>